<sequence length="300" mass="31697">MKNIKLINGMKFSILAILVLAVFSCVDDDYDMGNITNPSNLSIDHEIVGATQDMPDGDGSGEVQFTANAEGAITYKFIYGDGFEDVSSTGAVTHSFSGNGVNDYNVTIIASGAGGAISSMSTEVTVFSSFDDPETKQLLTGGDTKTWYVAAAQQAHLGVGPVDGDMPSYYAAPPFDKLANTCFYNDELVFSLNGENIIYELNNMDATFFNASYNADFGGGGPDDQCLPLDTSGEKNVSLSAATSGIGRSTGTSLNFGGGGFMSYYIGTSTYEVLSISENAMEVRAIPGNDPALAWYLKFT</sequence>
<evidence type="ECO:0000313" key="3">
    <source>
        <dbReference type="Proteomes" id="UP001248819"/>
    </source>
</evidence>
<evidence type="ECO:0000256" key="1">
    <source>
        <dbReference type="SAM" id="SignalP"/>
    </source>
</evidence>
<keyword evidence="1" id="KW-0732">Signal</keyword>
<dbReference type="EMBL" id="JAVRHP010000054">
    <property type="protein sequence ID" value="MDT0650678.1"/>
    <property type="molecule type" value="Genomic_DNA"/>
</dbReference>
<dbReference type="PROSITE" id="PS51257">
    <property type="entry name" value="PROKAR_LIPOPROTEIN"/>
    <property type="match status" value="1"/>
</dbReference>
<organism evidence="2 3">
    <name type="scientific">Autumnicola edwardsiae</name>
    <dbReference type="NCBI Taxonomy" id="3075594"/>
    <lineage>
        <taxon>Bacteria</taxon>
        <taxon>Pseudomonadati</taxon>
        <taxon>Bacteroidota</taxon>
        <taxon>Flavobacteriia</taxon>
        <taxon>Flavobacteriales</taxon>
        <taxon>Flavobacteriaceae</taxon>
        <taxon>Autumnicola</taxon>
    </lineage>
</organism>
<proteinExistence type="predicted"/>
<dbReference type="InterPro" id="IPR013783">
    <property type="entry name" value="Ig-like_fold"/>
</dbReference>
<dbReference type="CDD" id="cd00146">
    <property type="entry name" value="PKD"/>
    <property type="match status" value="1"/>
</dbReference>
<dbReference type="SUPFAM" id="SSF49299">
    <property type="entry name" value="PKD domain"/>
    <property type="match status" value="1"/>
</dbReference>
<keyword evidence="3" id="KW-1185">Reference proteome</keyword>
<accession>A0ABU3CWD6</accession>
<comment type="caution">
    <text evidence="2">The sequence shown here is derived from an EMBL/GenBank/DDBJ whole genome shotgun (WGS) entry which is preliminary data.</text>
</comment>
<dbReference type="Proteomes" id="UP001248819">
    <property type="component" value="Unassembled WGS sequence"/>
</dbReference>
<protein>
    <submittedName>
        <fullName evidence="2">PKD domain-containing protein</fullName>
    </submittedName>
</protein>
<name>A0ABU3CWD6_9FLAO</name>
<feature type="chain" id="PRO_5046118065" evidence="1">
    <location>
        <begin position="22"/>
        <end position="300"/>
    </location>
</feature>
<evidence type="ECO:0000313" key="2">
    <source>
        <dbReference type="EMBL" id="MDT0650678.1"/>
    </source>
</evidence>
<dbReference type="Gene3D" id="2.60.40.10">
    <property type="entry name" value="Immunoglobulins"/>
    <property type="match status" value="1"/>
</dbReference>
<dbReference type="InterPro" id="IPR035986">
    <property type="entry name" value="PKD_dom_sf"/>
</dbReference>
<feature type="signal peptide" evidence="1">
    <location>
        <begin position="1"/>
        <end position="21"/>
    </location>
</feature>
<gene>
    <name evidence="2" type="ORF">RM529_11005</name>
</gene>
<feature type="non-terminal residue" evidence="2">
    <location>
        <position position="300"/>
    </location>
</feature>
<reference evidence="2 3" key="1">
    <citation type="submission" date="2023-09" db="EMBL/GenBank/DDBJ databases">
        <authorList>
            <person name="Rey-Velasco X."/>
        </authorList>
    </citation>
    <scope>NUCLEOTIDE SEQUENCE [LARGE SCALE GENOMIC DNA]</scope>
    <source>
        <strain evidence="2 3">F297</strain>
    </source>
</reference>